<dbReference type="RefSeq" id="WP_133440307.1">
    <property type="nucleotide sequence ID" value="NZ_CP037954.1"/>
</dbReference>
<sequence>MKNKIIIFAILLFSANAFAQKNGLEINGWTNVNTFKCSHPRFKNSGSVYSFTGNQLPNISVSVDDFDCRNKMMTNDFRKVLQSDHYPNLNIRFLEFKKSNSNKFEAVVEVKMMTVARKYSIEFSLYNNSLVGNKRLRFSDFKIVPPKKMGGMVYVKDELDLVFSLETKD</sequence>
<dbReference type="SUPFAM" id="SSF101874">
    <property type="entry name" value="YceI-like"/>
    <property type="match status" value="1"/>
</dbReference>
<evidence type="ECO:0000256" key="1">
    <source>
        <dbReference type="SAM" id="SignalP"/>
    </source>
</evidence>
<dbReference type="EMBL" id="CP037954">
    <property type="protein sequence ID" value="QBO58930.1"/>
    <property type="molecule type" value="Genomic_DNA"/>
</dbReference>
<accession>A0A4P6ZGS9</accession>
<reference evidence="2 3" key="1">
    <citation type="submission" date="2019-03" db="EMBL/GenBank/DDBJ databases">
        <authorList>
            <person name="Kim H."/>
            <person name="Yu S.-M."/>
        </authorList>
    </citation>
    <scope>NUCLEOTIDE SEQUENCE [LARGE SCALE GENOMIC DNA]</scope>
    <source>
        <strain evidence="2 3">NBC122</strain>
    </source>
</reference>
<evidence type="ECO:0008006" key="4">
    <source>
        <dbReference type="Google" id="ProtNLM"/>
    </source>
</evidence>
<feature type="chain" id="PRO_5020468865" description="YceI-like domain-containing protein" evidence="1">
    <location>
        <begin position="20"/>
        <end position="169"/>
    </location>
</feature>
<name>A0A4P6ZGS9_9FLAO</name>
<gene>
    <name evidence="2" type="ORF">NBC122_02123</name>
</gene>
<dbReference type="Gene3D" id="2.40.128.110">
    <property type="entry name" value="Lipid/polyisoprenoid-binding, YceI-like"/>
    <property type="match status" value="1"/>
</dbReference>
<protein>
    <recommendedName>
        <fullName evidence="4">YceI-like domain-containing protein</fullName>
    </recommendedName>
</protein>
<dbReference type="KEGG" id="csal:NBC122_02123"/>
<organism evidence="2 3">
    <name type="scientific">Chryseobacterium salivictor</name>
    <dbReference type="NCBI Taxonomy" id="2547600"/>
    <lineage>
        <taxon>Bacteria</taxon>
        <taxon>Pseudomonadati</taxon>
        <taxon>Bacteroidota</taxon>
        <taxon>Flavobacteriia</taxon>
        <taxon>Flavobacteriales</taxon>
        <taxon>Weeksellaceae</taxon>
        <taxon>Chryseobacterium group</taxon>
        <taxon>Chryseobacterium</taxon>
    </lineage>
</organism>
<keyword evidence="1" id="KW-0732">Signal</keyword>
<dbReference type="InterPro" id="IPR036761">
    <property type="entry name" value="TTHA0802/YceI-like_sf"/>
</dbReference>
<keyword evidence="3" id="KW-1185">Reference proteome</keyword>
<evidence type="ECO:0000313" key="2">
    <source>
        <dbReference type="EMBL" id="QBO58930.1"/>
    </source>
</evidence>
<dbReference type="OrthoDB" id="1121590at2"/>
<evidence type="ECO:0000313" key="3">
    <source>
        <dbReference type="Proteomes" id="UP000294419"/>
    </source>
</evidence>
<dbReference type="AlphaFoldDB" id="A0A4P6ZGS9"/>
<dbReference type="Proteomes" id="UP000294419">
    <property type="component" value="Chromosome"/>
</dbReference>
<feature type="signal peptide" evidence="1">
    <location>
        <begin position="1"/>
        <end position="19"/>
    </location>
</feature>
<proteinExistence type="predicted"/>